<dbReference type="AlphaFoldDB" id="A0A5J4PLN0"/>
<accession>A0A5J4PLN0</accession>
<feature type="transmembrane region" description="Helical" evidence="1">
    <location>
        <begin position="31"/>
        <end position="49"/>
    </location>
</feature>
<proteinExistence type="predicted"/>
<dbReference type="EMBL" id="SNRY01007982">
    <property type="protein sequence ID" value="KAA6309363.1"/>
    <property type="molecule type" value="Genomic_DNA"/>
</dbReference>
<reference evidence="2" key="1">
    <citation type="submission" date="2019-03" db="EMBL/GenBank/DDBJ databases">
        <title>Single cell metagenomics reveals metabolic interactions within the superorganism composed of flagellate Streblomastix strix and complex community of Bacteroidetes bacteria on its surface.</title>
        <authorList>
            <person name="Treitli S.C."/>
            <person name="Kolisko M."/>
            <person name="Husnik F."/>
            <person name="Keeling P."/>
            <person name="Hampl V."/>
        </authorList>
    </citation>
    <scope>NUCLEOTIDE SEQUENCE</scope>
    <source>
        <strain evidence="2">STM</strain>
    </source>
</reference>
<protein>
    <submittedName>
        <fullName evidence="2">Uncharacterized protein</fullName>
    </submittedName>
</protein>
<name>A0A5J4PLN0_9ZZZZ</name>
<comment type="caution">
    <text evidence="2">The sequence shown here is derived from an EMBL/GenBank/DDBJ whole genome shotgun (WGS) entry which is preliminary data.</text>
</comment>
<gene>
    <name evidence="2" type="ORF">EZS27_039128</name>
</gene>
<keyword evidence="1" id="KW-0472">Membrane</keyword>
<evidence type="ECO:0000256" key="1">
    <source>
        <dbReference type="SAM" id="Phobius"/>
    </source>
</evidence>
<keyword evidence="1" id="KW-1133">Transmembrane helix</keyword>
<organism evidence="2">
    <name type="scientific">termite gut metagenome</name>
    <dbReference type="NCBI Taxonomy" id="433724"/>
    <lineage>
        <taxon>unclassified sequences</taxon>
        <taxon>metagenomes</taxon>
        <taxon>organismal metagenomes</taxon>
    </lineage>
</organism>
<sequence length="73" mass="8260">MYALQLGLPKEHVAPGLANLGEIRVHLFASAAWRSFWIITIGTVLLLLHNIRKLKTVWMITAIAALCLFDMWT</sequence>
<keyword evidence="1" id="KW-0812">Transmembrane</keyword>
<feature type="non-terminal residue" evidence="2">
    <location>
        <position position="73"/>
    </location>
</feature>
<evidence type="ECO:0000313" key="2">
    <source>
        <dbReference type="EMBL" id="KAA6309363.1"/>
    </source>
</evidence>